<evidence type="ECO:0000259" key="2">
    <source>
        <dbReference type="Pfam" id="PF05170"/>
    </source>
</evidence>
<evidence type="ECO:0000313" key="3">
    <source>
        <dbReference type="EMBL" id="TDN95926.1"/>
    </source>
</evidence>
<dbReference type="RefSeq" id="WP_133484411.1">
    <property type="nucleotide sequence ID" value="NZ_SNWH01000037.1"/>
</dbReference>
<gene>
    <name evidence="3" type="ORF">DFO68_1374</name>
</gene>
<feature type="domain" description="AsmA" evidence="2">
    <location>
        <begin position="868"/>
        <end position="1171"/>
    </location>
</feature>
<dbReference type="PANTHER" id="PTHR30441">
    <property type="entry name" value="DUF748 DOMAIN-CONTAINING PROTEIN"/>
    <property type="match status" value="1"/>
</dbReference>
<feature type="domain" description="AsmA" evidence="2">
    <location>
        <begin position="17"/>
        <end position="220"/>
    </location>
</feature>
<accession>A0A4R6GLI2</accession>
<name>A0A4R6GLI2_9GAMM</name>
<dbReference type="Proteomes" id="UP000295150">
    <property type="component" value="Unassembled WGS sequence"/>
</dbReference>
<proteinExistence type="predicted"/>
<dbReference type="InterPro" id="IPR052894">
    <property type="entry name" value="AsmA-related"/>
</dbReference>
<dbReference type="GO" id="GO:0005886">
    <property type="term" value="C:plasma membrane"/>
    <property type="evidence" value="ECO:0007669"/>
    <property type="project" value="TreeGrafter"/>
</dbReference>
<sequence>MADASLRHLRWWWRVPLILGVLVAAAVALVPWNFLKPVISEQIEAATGRSATIHGTVTVDFFPNPRLSLHELELDNPPWTTAPRMFRVGRVSVLPSLGELMRGEIVLDGIEIQGLTLNLEQRRDAPGNWIFVDNTAPPAQEGEPPSKDATASPLRIRHLSVSDAQIHYFTAESDTPLELSVSSLEMQADDTTLKSQATLTFQQQHFELQAETDSLEAFMDQAQAFAGKFSLSANESQLSATFEVPEAPALARWQVDGELSLQGLADWLQWRDWPPLELDRVDIAAHLEHHSSQWQFSDIDIQMAESRMTGQLKLDTSGEIPTLNGQLQATQLDVAALRAVLPQSRKETTAIAVPVLPALRGELALSVGRLILEQQRVDDIHSRITLAERTLTLDSLRFAMAGGKVEANASLTSNAEILAAKTQISLQSLPPQALGIPLGSDANLDAELTIDLQSIEQRPTVERETLLANVRITNGRLSYRSEAAGSDLEATLGMVGEGEPPGLLLGVNGTFADKPLEMDVRGGPLTELINLETGAWQDDYGLEAEATSGGLHARVDTHLASLLEPRTLDGDVVLEADSGRALETWVGPILPPLPEFRLTGRLSRDDARWSATGLDGKIASTSIAGSVEFHNTERPLVNADLQAGRIVLARLLPAAGEANQGDPNDSLLAPLRGFDGQFDLKAQALVLPNGLELRDPLLNAQLEDGRFLADPLEFHVGEGSLAGSLALDATTQPASGKLDIQLDTIALSRLTDTFTPVEDRLGRLSGNLHLEMRETLAAERRDDLLLPFIGQLTIVPSELRFNDPQAGTELMLSLETQGLDEGDQRFHLKGEGRYDSVPASLSLDGDPLLDARDPDRPYAVNVKADIVDTRLQLQGTLLQPLALKGLNLELALEGPNPQRLNRLLGVPLPRLPAYSVSGSLELDSQRWSLSEMQGTVGDSDLNGWLALDGGARPPRLSGELTSRHLDIKDLGALAGATPKTDESDVPDKRFLLPDDPIIGDAWKEISADVSFRGQSVRAGDIPLSNVVIDFLLEDGRGLFKPVGFGVGKGSVDLILDLDAGTQPPSGTLQVEVQNVNLNDALQQWNLADESIGIVGGRGKLWVEGTSIAELLASVDGGMVLLMTGGRLEALLVELAGLDASQAFLSWIRGRDAIPIDCAYADLQARNGIIELDTFLVDTIDTTFTIGGQVDMNTERLDISLIAHPNDPSLLVGRSPLHLGGTFNKIDSGVHSQRLAIRSGTSVALGAIAGPIAALLPLVDAGTGIGRDYCQGLIKRSREAIDKADIE</sequence>
<keyword evidence="1" id="KW-1133">Transmembrane helix</keyword>
<protein>
    <recommendedName>
        <fullName evidence="2">AsmA domain-containing protein</fullName>
    </recommendedName>
</protein>
<dbReference type="Pfam" id="PF05170">
    <property type="entry name" value="AsmA"/>
    <property type="match status" value="2"/>
</dbReference>
<keyword evidence="1" id="KW-0472">Membrane</keyword>
<evidence type="ECO:0000313" key="4">
    <source>
        <dbReference type="Proteomes" id="UP000295150"/>
    </source>
</evidence>
<evidence type="ECO:0000256" key="1">
    <source>
        <dbReference type="SAM" id="Phobius"/>
    </source>
</evidence>
<feature type="transmembrane region" description="Helical" evidence="1">
    <location>
        <begin position="12"/>
        <end position="34"/>
    </location>
</feature>
<comment type="caution">
    <text evidence="3">The sequence shown here is derived from an EMBL/GenBank/DDBJ whole genome shotgun (WGS) entry which is preliminary data.</text>
</comment>
<reference evidence="3 4" key="1">
    <citation type="submission" date="2019-03" db="EMBL/GenBank/DDBJ databases">
        <title>Freshwater and sediment microbial communities from various areas in North America, analyzing microbe dynamics in response to fracking.</title>
        <authorList>
            <person name="Lamendella R."/>
        </authorList>
    </citation>
    <scope>NUCLEOTIDE SEQUENCE [LARGE SCALE GENOMIC DNA]</scope>
    <source>
        <strain evidence="3 4">1_TX</strain>
    </source>
</reference>
<keyword evidence="4" id="KW-1185">Reference proteome</keyword>
<organism evidence="3 4">
    <name type="scientific">Halomonas ventosae</name>
    <dbReference type="NCBI Taxonomy" id="229007"/>
    <lineage>
        <taxon>Bacteria</taxon>
        <taxon>Pseudomonadati</taxon>
        <taxon>Pseudomonadota</taxon>
        <taxon>Gammaproteobacteria</taxon>
        <taxon>Oceanospirillales</taxon>
        <taxon>Halomonadaceae</taxon>
        <taxon>Halomonas</taxon>
    </lineage>
</organism>
<dbReference type="EMBL" id="SNWH01000037">
    <property type="protein sequence ID" value="TDN95926.1"/>
    <property type="molecule type" value="Genomic_DNA"/>
</dbReference>
<keyword evidence="1" id="KW-0812">Transmembrane</keyword>
<dbReference type="GO" id="GO:0090313">
    <property type="term" value="P:regulation of protein targeting to membrane"/>
    <property type="evidence" value="ECO:0007669"/>
    <property type="project" value="TreeGrafter"/>
</dbReference>
<dbReference type="InterPro" id="IPR007844">
    <property type="entry name" value="AsmA"/>
</dbReference>
<dbReference type="PANTHER" id="PTHR30441:SF9">
    <property type="entry name" value="ASMA FAMILY PROTEIN YHJG"/>
    <property type="match status" value="1"/>
</dbReference>
<dbReference type="OrthoDB" id="5749006at2"/>